<reference evidence="2" key="1">
    <citation type="journal article" date="2021" name="IMA Fungus">
        <title>Genomic characterization of three marine fungi, including Emericellopsis atlantica sp. nov. with signatures of a generalist lifestyle and marine biomass degradation.</title>
        <authorList>
            <person name="Hagestad O.C."/>
            <person name="Hou L."/>
            <person name="Andersen J.H."/>
            <person name="Hansen E.H."/>
            <person name="Altermark B."/>
            <person name="Li C."/>
            <person name="Kuhnert E."/>
            <person name="Cox R.J."/>
            <person name="Crous P.W."/>
            <person name="Spatafora J.W."/>
            <person name="Lail K."/>
            <person name="Amirebrahimi M."/>
            <person name="Lipzen A."/>
            <person name="Pangilinan J."/>
            <person name="Andreopoulos W."/>
            <person name="Hayes R.D."/>
            <person name="Ng V."/>
            <person name="Grigoriev I.V."/>
            <person name="Jackson S.A."/>
            <person name="Sutton T.D.S."/>
            <person name="Dobson A.D.W."/>
            <person name="Rama T."/>
        </authorList>
    </citation>
    <scope>NUCLEOTIDE SEQUENCE</scope>
    <source>
        <strain evidence="2">TRa3180A</strain>
    </source>
</reference>
<gene>
    <name evidence="2" type="ORF">BJ878DRAFT_213958</name>
</gene>
<feature type="region of interest" description="Disordered" evidence="1">
    <location>
        <begin position="203"/>
        <end position="230"/>
    </location>
</feature>
<proteinExistence type="predicted"/>
<evidence type="ECO:0000313" key="2">
    <source>
        <dbReference type="EMBL" id="KAG9247195.1"/>
    </source>
</evidence>
<feature type="compositionally biased region" description="Basic residues" evidence="1">
    <location>
        <begin position="176"/>
        <end position="188"/>
    </location>
</feature>
<keyword evidence="3" id="KW-1185">Reference proteome</keyword>
<feature type="compositionally biased region" description="Polar residues" evidence="1">
    <location>
        <begin position="332"/>
        <end position="349"/>
    </location>
</feature>
<feature type="region of interest" description="Disordered" evidence="1">
    <location>
        <begin position="259"/>
        <end position="369"/>
    </location>
</feature>
<name>A0A9P7Z8A7_9HELO</name>
<evidence type="ECO:0000313" key="3">
    <source>
        <dbReference type="Proteomes" id="UP000887226"/>
    </source>
</evidence>
<sequence>MARYNNVKLSPVKEVNTVSPSAESIPASSSTLKPTTHTFGQVTSIIGSVDRFLTRSQLSNNALSPELEEQEFDHGDYVPLISGGEAEPMEEQADTSGPANILRNHAESSPRRNLRSSTPVLQFPVQLSRPTNPDERPRVRPRKTEPQSSHRPSPANYYVGLINGGEHNEDDDTHAAKRRKPNTTARRAKQPLVLPRSSIIRRSEPPRLSMNIPETSVSSQQAEKAPSVSSSIERLPDLTCVFEDCTRYNAPFERETAEPVIEESPQREIHNQQRADSEVIEDPGVQLEKVHPIDENSLGDRQMEDEGSEELGLFVDPSPVKTASPLKWNLGARNSQSQQPTRRIVNNSPALDLADRTESSPSESDESTLEVSYTGPLAAELKAMDGIITVAATVGSTKRGDEVFWNQEAKTLKKKVWSAPGKRLIRRLHRLDNAYLALQDLGEDDFDEAQGVIAATIMDVQNTVHDILRSRLGIEGGYFEAEPTRTMLIDVYFNLVPSLLQTIKHAIEIRNTQTFMTDAQIREIVALVTTLRELAIRATSQPKELQPEHTYQMIKPVMKVTLLMEEVRKIFTQEIGKRARVLKAAELVVKSREALAQREVEEKFTSAQLKIEQERRRNGRKKFVQEKSKDPVYAPYLAKNAASRRSFSIDRPQNVSGRDDVVTGLDKNNHNFDGHVAVEDEDDEPFANTQPKADDFQTKLYAEVEGYEVEQPSGHQPQNENMVDEAYSNHDVDIERVQVFDRNNVHETPRVFSREEKDIFIDIMQQIEKGHDRYQLAADRLDVPLPDIHDLAEDLQDLADRKHQEGKWNSAEEAWTYQVWAPKNEA</sequence>
<feature type="compositionally biased region" description="Polar residues" evidence="1">
    <location>
        <begin position="212"/>
        <end position="230"/>
    </location>
</feature>
<dbReference type="OrthoDB" id="3439676at2759"/>
<feature type="compositionally biased region" description="Basic and acidic residues" evidence="1">
    <location>
        <begin position="264"/>
        <end position="277"/>
    </location>
</feature>
<organism evidence="2 3">
    <name type="scientific">Calycina marina</name>
    <dbReference type="NCBI Taxonomy" id="1763456"/>
    <lineage>
        <taxon>Eukaryota</taxon>
        <taxon>Fungi</taxon>
        <taxon>Dikarya</taxon>
        <taxon>Ascomycota</taxon>
        <taxon>Pezizomycotina</taxon>
        <taxon>Leotiomycetes</taxon>
        <taxon>Helotiales</taxon>
        <taxon>Pezizellaceae</taxon>
        <taxon>Calycina</taxon>
    </lineage>
</organism>
<accession>A0A9P7Z8A7</accession>
<comment type="caution">
    <text evidence="2">The sequence shown here is derived from an EMBL/GenBank/DDBJ whole genome shotgun (WGS) entry which is preliminary data.</text>
</comment>
<dbReference type="EMBL" id="MU253779">
    <property type="protein sequence ID" value="KAG9247195.1"/>
    <property type="molecule type" value="Genomic_DNA"/>
</dbReference>
<feature type="compositionally biased region" description="Basic and acidic residues" evidence="1">
    <location>
        <begin position="132"/>
        <end position="145"/>
    </location>
</feature>
<dbReference type="Proteomes" id="UP000887226">
    <property type="component" value="Unassembled WGS sequence"/>
</dbReference>
<evidence type="ECO:0000256" key="1">
    <source>
        <dbReference type="SAM" id="MobiDB-lite"/>
    </source>
</evidence>
<feature type="region of interest" description="Disordered" evidence="1">
    <location>
        <begin position="87"/>
        <end position="188"/>
    </location>
</feature>
<protein>
    <submittedName>
        <fullName evidence="2">Uncharacterized protein</fullName>
    </submittedName>
</protein>
<dbReference type="AlphaFoldDB" id="A0A9P7Z8A7"/>